<comment type="caution">
    <text evidence="1">The sequence shown here is derived from an EMBL/GenBank/DDBJ whole genome shotgun (WGS) entry which is preliminary data.</text>
</comment>
<organism evidence="1 2">
    <name type="scientific">Roridomyces roridus</name>
    <dbReference type="NCBI Taxonomy" id="1738132"/>
    <lineage>
        <taxon>Eukaryota</taxon>
        <taxon>Fungi</taxon>
        <taxon>Dikarya</taxon>
        <taxon>Basidiomycota</taxon>
        <taxon>Agaricomycotina</taxon>
        <taxon>Agaricomycetes</taxon>
        <taxon>Agaricomycetidae</taxon>
        <taxon>Agaricales</taxon>
        <taxon>Marasmiineae</taxon>
        <taxon>Mycenaceae</taxon>
        <taxon>Roridomyces</taxon>
    </lineage>
</organism>
<evidence type="ECO:0000313" key="2">
    <source>
        <dbReference type="Proteomes" id="UP001221142"/>
    </source>
</evidence>
<name>A0AAD7C1W8_9AGAR</name>
<sequence length="154" mass="17414">IVKSSLALRAFPSDPSNIVAWFPAEAVSSAIVDATLMSFEKPQFTTINLVHPCPVPWDVIMSSMAGIAELPMIPFPEWVQRVRDRAMSATAEDFENIPGIKLLDFLTSMAGKPANLEFSTTKAQELSRSLRTLQPLDEKDVRRWMAYWRRKDFI</sequence>
<evidence type="ECO:0000313" key="1">
    <source>
        <dbReference type="EMBL" id="KAJ7636845.1"/>
    </source>
</evidence>
<accession>A0AAD7C1W8</accession>
<dbReference type="Gene3D" id="3.40.50.720">
    <property type="entry name" value="NAD(P)-binding Rossmann-like Domain"/>
    <property type="match status" value="1"/>
</dbReference>
<dbReference type="EMBL" id="JARKIF010000006">
    <property type="protein sequence ID" value="KAJ7636845.1"/>
    <property type="molecule type" value="Genomic_DNA"/>
</dbReference>
<gene>
    <name evidence="1" type="ORF">FB45DRAFT_742764</name>
</gene>
<keyword evidence="2" id="KW-1185">Reference proteome</keyword>
<reference evidence="1" key="1">
    <citation type="submission" date="2023-03" db="EMBL/GenBank/DDBJ databases">
        <title>Massive genome expansion in bonnet fungi (Mycena s.s.) driven by repeated elements and novel gene families across ecological guilds.</title>
        <authorList>
            <consortium name="Lawrence Berkeley National Laboratory"/>
            <person name="Harder C.B."/>
            <person name="Miyauchi S."/>
            <person name="Viragh M."/>
            <person name="Kuo A."/>
            <person name="Thoen E."/>
            <person name="Andreopoulos B."/>
            <person name="Lu D."/>
            <person name="Skrede I."/>
            <person name="Drula E."/>
            <person name="Henrissat B."/>
            <person name="Morin E."/>
            <person name="Kohler A."/>
            <person name="Barry K."/>
            <person name="LaButti K."/>
            <person name="Morin E."/>
            <person name="Salamov A."/>
            <person name="Lipzen A."/>
            <person name="Mereny Z."/>
            <person name="Hegedus B."/>
            <person name="Baldrian P."/>
            <person name="Stursova M."/>
            <person name="Weitz H."/>
            <person name="Taylor A."/>
            <person name="Grigoriev I.V."/>
            <person name="Nagy L.G."/>
            <person name="Martin F."/>
            <person name="Kauserud H."/>
        </authorList>
    </citation>
    <scope>NUCLEOTIDE SEQUENCE</scope>
    <source>
        <strain evidence="1">9284</strain>
    </source>
</reference>
<dbReference type="AlphaFoldDB" id="A0AAD7C1W8"/>
<feature type="non-terminal residue" evidence="1">
    <location>
        <position position="1"/>
    </location>
</feature>
<proteinExistence type="predicted"/>
<dbReference type="Proteomes" id="UP001221142">
    <property type="component" value="Unassembled WGS sequence"/>
</dbReference>
<protein>
    <submittedName>
        <fullName evidence="1">Uncharacterized protein</fullName>
    </submittedName>
</protein>